<comment type="pathway">
    <text evidence="2">Lipid metabolism; fatty acid beta-oxidation.</text>
</comment>
<dbReference type="HOGENOM" id="CLU_000022_59_7_5"/>
<dbReference type="InterPro" id="IPR045851">
    <property type="entry name" value="AMP-bd_C_sf"/>
</dbReference>
<evidence type="ECO:0000256" key="7">
    <source>
        <dbReference type="ARBA" id="ARBA00042773"/>
    </source>
</evidence>
<name>B7KX90_METC4</name>
<dbReference type="InterPro" id="IPR050237">
    <property type="entry name" value="ATP-dep_AMP-bd_enzyme"/>
</dbReference>
<comment type="subcellular location">
    <subcellularLocation>
        <location evidence="1">Membrane</location>
        <topology evidence="1">Peripheral membrane protein</topology>
    </subcellularLocation>
</comment>
<dbReference type="Gene3D" id="3.40.50.12780">
    <property type="entry name" value="N-terminal domain of ligase-like"/>
    <property type="match status" value="1"/>
</dbReference>
<dbReference type="GO" id="GO:0004467">
    <property type="term" value="F:long-chain fatty acid-CoA ligase activity"/>
    <property type="evidence" value="ECO:0007669"/>
    <property type="project" value="UniProtKB-EC"/>
</dbReference>
<feature type="domain" description="AMP-dependent synthetase/ligase" evidence="8">
    <location>
        <begin position="48"/>
        <end position="429"/>
    </location>
</feature>
<evidence type="ECO:0000256" key="6">
    <source>
        <dbReference type="ARBA" id="ARBA00039545"/>
    </source>
</evidence>
<dbReference type="GO" id="GO:0016020">
    <property type="term" value="C:membrane"/>
    <property type="evidence" value="ECO:0007669"/>
    <property type="project" value="UniProtKB-SubCell"/>
</dbReference>
<evidence type="ECO:0000313" key="10">
    <source>
        <dbReference type="EMBL" id="ACK86139.1"/>
    </source>
</evidence>
<dbReference type="PANTHER" id="PTHR43767:SF8">
    <property type="entry name" value="LONG-CHAIN-FATTY-ACID--COA LIGASE"/>
    <property type="match status" value="1"/>
</dbReference>
<sequence length="574" mass="61886">MSQGAEQAFADHSGDELPPWRRHFPDVADWDGPVEIMTLPDLLAAGLARAGERPLITFRERTIGFPEFAARVDQLAAGLLTLGLTPGSVVGLHLPNTPFHPLAFFAAARAGLAVMHLSGLDAPREIEHKLRVSGARVLITTNLPGFLPVALRFLDAGAADTILVGDDAEWGASMVAEPIAIPKRTGLVSLAQLLTASIPAAWPQRQPGDVVLLQFTGGTTGLPKAAMLSQGNLTAAVSMHRLWRDYLEPGETLDAFEASMRTIGVLPLFHIYALTVVLLRAVRGGGEILLRQRFDPGEIIADIAVRRATFFAGVPTMWLALLNHPGIEAVDFSALRCCISGGAPLPFEAQTRLCRLLGRDLVTGWGMTETAPAGTLLPRRALPRPGVIGIPFPKIRMRVVALDDPSRMVAPGETGELAIQGPNVFAGYLGQPEETQRAFCDDWFLTGDVGRVDELGVFDIIDRRKNMIISGGFNVYPVQIEGAIYEHPDVAEVIVIGIPDAYLGQVPKAFVTLKPRAAPFTLEALADFLIERVGRYEIPRALELREALPRSPAGKLLASVLVAEERAKGETQEA</sequence>
<reference evidence="10 11" key="2">
    <citation type="journal article" date="2012" name="J. Bacteriol.">
        <title>Complete genome sequences of six strains of the genus Methylobacterium.</title>
        <authorList>
            <person name="Marx C.J."/>
            <person name="Bringel F."/>
            <person name="Chistoserdova L."/>
            <person name="Moulin L."/>
            <person name="Farhan Ul Haque M."/>
            <person name="Fleischman D.E."/>
            <person name="Gruffaz C."/>
            <person name="Jourand P."/>
            <person name="Knief C."/>
            <person name="Lee M.C."/>
            <person name="Muller E.E."/>
            <person name="Nadalig T."/>
            <person name="Peyraud R."/>
            <person name="Roselli S."/>
            <person name="Russ L."/>
            <person name="Goodwin L.A."/>
            <person name="Ivanova N."/>
            <person name="Kyrpides N."/>
            <person name="Lajus A."/>
            <person name="Land M.L."/>
            <person name="Medigue C."/>
            <person name="Mikhailova N."/>
            <person name="Nolan M."/>
            <person name="Woyke T."/>
            <person name="Stolyar S."/>
            <person name="Vorholt J.A."/>
            <person name="Vuilleumier S."/>
        </authorList>
    </citation>
    <scope>NUCLEOTIDE SEQUENCE [LARGE SCALE GENOMIC DNA]</scope>
    <source>
        <strain evidence="11">CM4 / NCIMB 13688</strain>
    </source>
</reference>
<proteinExistence type="predicted"/>
<dbReference type="PANTHER" id="PTHR43767">
    <property type="entry name" value="LONG-CHAIN-FATTY-ACID--COA LIGASE"/>
    <property type="match status" value="1"/>
</dbReference>
<evidence type="ECO:0000259" key="9">
    <source>
        <dbReference type="Pfam" id="PF13193"/>
    </source>
</evidence>
<evidence type="ECO:0000256" key="4">
    <source>
        <dbReference type="ARBA" id="ARBA00023136"/>
    </source>
</evidence>
<dbReference type="InterPro" id="IPR042099">
    <property type="entry name" value="ANL_N_sf"/>
</dbReference>
<dbReference type="EC" id="6.2.1.3" evidence="5"/>
<keyword evidence="4" id="KW-0472">Membrane</keyword>
<dbReference type="InterPro" id="IPR000873">
    <property type="entry name" value="AMP-dep_synth/lig_dom"/>
</dbReference>
<dbReference type="Gene3D" id="3.30.300.30">
    <property type="match status" value="1"/>
</dbReference>
<evidence type="ECO:0000256" key="2">
    <source>
        <dbReference type="ARBA" id="ARBA00005005"/>
    </source>
</evidence>
<evidence type="ECO:0000313" key="11">
    <source>
        <dbReference type="Proteomes" id="UP000002385"/>
    </source>
</evidence>
<protein>
    <recommendedName>
        <fullName evidence="6">Long-chain-fatty-acid--CoA ligase</fullName>
        <ecNumber evidence="5">6.2.1.3</ecNumber>
    </recommendedName>
    <alternativeName>
        <fullName evidence="7">Long-chain acyl-CoA synthetase</fullName>
    </alternativeName>
</protein>
<dbReference type="Pfam" id="PF00501">
    <property type="entry name" value="AMP-binding"/>
    <property type="match status" value="1"/>
</dbReference>
<feature type="domain" description="AMP-binding enzyme C-terminal" evidence="9">
    <location>
        <begin position="479"/>
        <end position="555"/>
    </location>
</feature>
<dbReference type="RefSeq" id="WP_015952970.1">
    <property type="nucleotide sequence ID" value="NC_011757.1"/>
</dbReference>
<dbReference type="EMBL" id="CP001298">
    <property type="protein sequence ID" value="ACK86139.1"/>
    <property type="molecule type" value="Genomic_DNA"/>
</dbReference>
<evidence type="ECO:0000256" key="1">
    <source>
        <dbReference type="ARBA" id="ARBA00004170"/>
    </source>
</evidence>
<reference evidence="11" key="1">
    <citation type="submission" date="2008-12" db="EMBL/GenBank/DDBJ databases">
        <title>Complete sequence of chromosome of Methylobacterium chloromethanicum CM4.</title>
        <authorList>
            <consortium name="US DOE Joint Genome Institute"/>
            <person name="Lucas S."/>
            <person name="Copeland A."/>
            <person name="Lapidus A."/>
            <person name="Glavina del Rio T."/>
            <person name="Dalin E."/>
            <person name="Tice H."/>
            <person name="Bruce D."/>
            <person name="Goodwin L."/>
            <person name="Pitluck S."/>
            <person name="Chertkov O."/>
            <person name="Brettin T."/>
            <person name="Detter J.C."/>
            <person name="Han C."/>
            <person name="Larimer F."/>
            <person name="Land M."/>
            <person name="Hauser L."/>
            <person name="Kyrpides N."/>
            <person name="Mikhailova N."/>
            <person name="Marx C."/>
            <person name="Richardson P."/>
        </authorList>
    </citation>
    <scope>NUCLEOTIDE SEQUENCE [LARGE SCALE GENOMIC DNA]</scope>
    <source>
        <strain evidence="11">CM4 / NCIMB 13688</strain>
    </source>
</reference>
<organism evidence="10 11">
    <name type="scientific">Methylorubrum extorquens (strain CM4 / NCIMB 13688)</name>
    <name type="common">Methylobacterium extorquens</name>
    <dbReference type="NCBI Taxonomy" id="440085"/>
    <lineage>
        <taxon>Bacteria</taxon>
        <taxon>Pseudomonadati</taxon>
        <taxon>Pseudomonadota</taxon>
        <taxon>Alphaproteobacteria</taxon>
        <taxon>Hyphomicrobiales</taxon>
        <taxon>Methylobacteriaceae</taxon>
        <taxon>Methylorubrum</taxon>
    </lineage>
</organism>
<evidence type="ECO:0000256" key="3">
    <source>
        <dbReference type="ARBA" id="ARBA00022598"/>
    </source>
</evidence>
<dbReference type="InterPro" id="IPR020845">
    <property type="entry name" value="AMP-binding_CS"/>
</dbReference>
<dbReference type="PROSITE" id="PS00455">
    <property type="entry name" value="AMP_BINDING"/>
    <property type="match status" value="1"/>
</dbReference>
<accession>B7KX90</accession>
<evidence type="ECO:0000259" key="8">
    <source>
        <dbReference type="Pfam" id="PF00501"/>
    </source>
</evidence>
<dbReference type="KEGG" id="mch:Mchl_5381"/>
<gene>
    <name evidence="10" type="ordered locus">Mchl_5381</name>
</gene>
<dbReference type="InterPro" id="IPR025110">
    <property type="entry name" value="AMP-bd_C"/>
</dbReference>
<dbReference type="Proteomes" id="UP000002385">
    <property type="component" value="Chromosome"/>
</dbReference>
<keyword evidence="3 10" id="KW-0436">Ligase</keyword>
<dbReference type="Pfam" id="PF13193">
    <property type="entry name" value="AMP-binding_C"/>
    <property type="match status" value="1"/>
</dbReference>
<evidence type="ECO:0000256" key="5">
    <source>
        <dbReference type="ARBA" id="ARBA00026121"/>
    </source>
</evidence>
<dbReference type="SUPFAM" id="SSF56801">
    <property type="entry name" value="Acetyl-CoA synthetase-like"/>
    <property type="match status" value="1"/>
</dbReference>
<dbReference type="AlphaFoldDB" id="B7KX90"/>